<dbReference type="GeneID" id="77946867"/>
<dbReference type="KEGG" id="vg:77946867"/>
<sequence>MNFKSIATAAVIGLSTLATPAEARFADSDCELIGTGAVLCIRLEDKRAGYSQWEVGYISPDNTEKEVFSITCEGKSLVRWNSYGTMSEGRADRFARSFCRA</sequence>
<proteinExistence type="predicted"/>
<evidence type="ECO:0000313" key="2">
    <source>
        <dbReference type="Proteomes" id="UP000501900"/>
    </source>
</evidence>
<evidence type="ECO:0000313" key="1">
    <source>
        <dbReference type="EMBL" id="QIN96989.1"/>
    </source>
</evidence>
<name>A0A6G8R6E7_9CAUD</name>
<organism evidence="1 2">
    <name type="scientific">Synechococcus phage S-H34</name>
    <dbReference type="NCBI Taxonomy" id="2718942"/>
    <lineage>
        <taxon>Viruses</taxon>
        <taxon>Duplodnaviria</taxon>
        <taxon>Heunggongvirae</taxon>
        <taxon>Uroviricota</taxon>
        <taxon>Caudoviricetes</taxon>
        <taxon>Pantevenvirales</taxon>
        <taxon>Kyanoviridae</taxon>
        <taxon>Makaravirus</taxon>
        <taxon>Makaravirus thirtyfour</taxon>
    </lineage>
</organism>
<dbReference type="EMBL" id="MT162467">
    <property type="protein sequence ID" value="QIN96989.1"/>
    <property type="molecule type" value="Genomic_DNA"/>
</dbReference>
<accession>A0A6G8R6E7</accession>
<keyword evidence="2" id="KW-1185">Reference proteome</keyword>
<dbReference type="RefSeq" id="YP_010670657.1">
    <property type="nucleotide sequence ID" value="NC_070965.1"/>
</dbReference>
<protein>
    <submittedName>
        <fullName evidence="1">Uncharacterized protein</fullName>
    </submittedName>
</protein>
<reference evidence="1 2" key="1">
    <citation type="submission" date="2020-03" db="EMBL/GenBank/DDBJ databases">
        <title>The Isolation and Genome Sequence of a Novel Cyanophage S-H34 from the Huanghai Sea, China.</title>
        <authorList>
            <person name="Jiang T."/>
        </authorList>
    </citation>
    <scope>NUCLEOTIDE SEQUENCE [LARGE SCALE GENOMIC DNA]</scope>
</reference>
<dbReference type="Proteomes" id="UP000501900">
    <property type="component" value="Genome"/>
</dbReference>